<organism evidence="3 4">
    <name type="scientific">Paracidovorax avenae (strain ATCC 19860 / DSM 7227 / CCUG 15838 / JCM 20985 / LMG 2117 / NCPPB 1011)</name>
    <name type="common">Acidovorax avenae</name>
    <dbReference type="NCBI Taxonomy" id="643561"/>
    <lineage>
        <taxon>Bacteria</taxon>
        <taxon>Pseudomonadati</taxon>
        <taxon>Pseudomonadota</taxon>
        <taxon>Betaproteobacteria</taxon>
        <taxon>Burkholderiales</taxon>
        <taxon>Comamonadaceae</taxon>
        <taxon>Paracidovorax</taxon>
    </lineage>
</organism>
<dbReference type="EMBL" id="CP002521">
    <property type="protein sequence ID" value="ADX45781.1"/>
    <property type="molecule type" value="Genomic_DNA"/>
</dbReference>
<dbReference type="Pfam" id="PF03364">
    <property type="entry name" value="Polyketide_cyc"/>
    <property type="match status" value="1"/>
</dbReference>
<dbReference type="GO" id="GO:0045333">
    <property type="term" value="P:cellular respiration"/>
    <property type="evidence" value="ECO:0007669"/>
    <property type="project" value="InterPro"/>
</dbReference>
<dbReference type="PANTHER" id="PTHR12901:SF10">
    <property type="entry name" value="COENZYME Q-BINDING PROTEIN COQ10, MITOCHONDRIAL"/>
    <property type="match status" value="1"/>
</dbReference>
<name>F0Q7A6_PARA1</name>
<sequence length="166" mass="18671">MRYPGILVLRSAAARHARPSMKNVNKSVLIWYSPEEMFALVTDVAKYPEFLPWCDSARVLEQDEHGMTAEVGIAFSGLRKSFVTRNQHEPGRRVQMRLVKGPFSQLDGDWRFHPVGDGSQRACKVELQLNYGFDNIALAALVGPVFDRIAGSMVDAFIQRAEQVYG</sequence>
<dbReference type="InterPro" id="IPR044996">
    <property type="entry name" value="COQ10-like"/>
</dbReference>
<gene>
    <name evidence="3" type="ordered locus">Acav_1864</name>
</gene>
<dbReference type="Proteomes" id="UP000002482">
    <property type="component" value="Chromosome"/>
</dbReference>
<dbReference type="SUPFAM" id="SSF55961">
    <property type="entry name" value="Bet v1-like"/>
    <property type="match status" value="1"/>
</dbReference>
<dbReference type="InterPro" id="IPR023393">
    <property type="entry name" value="START-like_dom_sf"/>
</dbReference>
<dbReference type="CDD" id="cd07813">
    <property type="entry name" value="COQ10p_like"/>
    <property type="match status" value="1"/>
</dbReference>
<dbReference type="InterPro" id="IPR005031">
    <property type="entry name" value="COQ10_START"/>
</dbReference>
<dbReference type="PANTHER" id="PTHR12901">
    <property type="entry name" value="SPERM PROTEIN HOMOLOG"/>
    <property type="match status" value="1"/>
</dbReference>
<dbReference type="Gene3D" id="3.30.530.20">
    <property type="match status" value="1"/>
</dbReference>
<accession>F0Q7A6</accession>
<dbReference type="GO" id="GO:0048039">
    <property type="term" value="F:ubiquinone binding"/>
    <property type="evidence" value="ECO:0007669"/>
    <property type="project" value="InterPro"/>
</dbReference>
<evidence type="ECO:0000256" key="1">
    <source>
        <dbReference type="ARBA" id="ARBA00008918"/>
    </source>
</evidence>
<dbReference type="AlphaFoldDB" id="F0Q7A6"/>
<dbReference type="HOGENOM" id="CLU_079653_3_1_4"/>
<keyword evidence="4" id="KW-1185">Reference proteome</keyword>
<dbReference type="KEGG" id="aaa:Acav_1864"/>
<comment type="similarity">
    <text evidence="1">Belongs to the ribosome association toxin RatA family.</text>
</comment>
<proteinExistence type="inferred from homology"/>
<evidence type="ECO:0000313" key="3">
    <source>
        <dbReference type="EMBL" id="ADX45781.1"/>
    </source>
</evidence>
<reference evidence="3" key="1">
    <citation type="submission" date="2011-02" db="EMBL/GenBank/DDBJ databases">
        <title>Complete sequence of Acidovorax avenae subsp. avenae ATCC 19860.</title>
        <authorList>
            <consortium name="US DOE Joint Genome Institute"/>
            <person name="Lucas S."/>
            <person name="Copeland A."/>
            <person name="Lapidus A."/>
            <person name="Cheng J.-F."/>
            <person name="Goodwin L."/>
            <person name="Pitluck S."/>
            <person name="Chertkov O."/>
            <person name="Held B."/>
            <person name="Detter J.C."/>
            <person name="Han C."/>
            <person name="Tapia R."/>
            <person name="Land M."/>
            <person name="Hauser L."/>
            <person name="Kyrpides N."/>
            <person name="Ivanova N."/>
            <person name="Ovchinnikova G."/>
            <person name="Pagani I."/>
            <person name="Gordon S."/>
            <person name="Woyke T."/>
        </authorList>
    </citation>
    <scope>NUCLEOTIDE SEQUENCE</scope>
    <source>
        <strain evidence="3">ATCC 19860</strain>
    </source>
</reference>
<evidence type="ECO:0000313" key="4">
    <source>
        <dbReference type="Proteomes" id="UP000002482"/>
    </source>
</evidence>
<protein>
    <submittedName>
        <fullName evidence="3">Cyclase/dehydrase</fullName>
    </submittedName>
</protein>
<evidence type="ECO:0000259" key="2">
    <source>
        <dbReference type="Pfam" id="PF03364"/>
    </source>
</evidence>
<feature type="domain" description="Coenzyme Q-binding protein COQ10 START" evidence="2">
    <location>
        <begin position="32"/>
        <end position="157"/>
    </location>
</feature>